<evidence type="ECO:0000256" key="3">
    <source>
        <dbReference type="ARBA" id="ARBA00012812"/>
    </source>
</evidence>
<evidence type="ECO:0000256" key="11">
    <source>
        <dbReference type="ARBA" id="ARBA00023014"/>
    </source>
</evidence>
<dbReference type="SUPFAM" id="SSF52518">
    <property type="entry name" value="Thiamin diphosphate-binding fold (THDP-binding)"/>
    <property type="match status" value="2"/>
</dbReference>
<keyword evidence="9 14" id="KW-0560">Oxidoreductase</keyword>
<dbReference type="InterPro" id="IPR017721">
    <property type="entry name" value="IorA"/>
</dbReference>
<proteinExistence type="predicted"/>
<reference evidence="17 18" key="1">
    <citation type="journal article" date="2017" name="ISME J.">
        <title>Grape pomace compost harbors organohalide-respiring Dehalogenimonas species with novel reductive dehalogenase genes.</title>
        <authorList>
            <person name="Yang Y."/>
            <person name="Higgins S.A."/>
            <person name="Yan J."/>
            <person name="Simsir B."/>
            <person name="Chourey K."/>
            <person name="Iyer R."/>
            <person name="Hettich R.L."/>
            <person name="Baldwin B."/>
            <person name="Ogles D.M."/>
            <person name="Loffler F.E."/>
        </authorList>
    </citation>
    <scope>NUCLEOTIDE SEQUENCE [LARGE SCALE GENOMIC DNA]</scope>
    <source>
        <strain evidence="17 18">GP</strain>
    </source>
</reference>
<comment type="catalytic activity">
    <reaction evidence="13 14">
        <text>indole-3-pyruvate + 2 oxidized [2Fe-2S]-[ferredoxin] + CoA = (indol-3-yl)acetyl-CoA + 2 reduced [2Fe-2S]-[ferredoxin] + CO2 + H(+)</text>
        <dbReference type="Rhea" id="RHEA:12645"/>
        <dbReference type="Rhea" id="RHEA-COMP:10000"/>
        <dbReference type="Rhea" id="RHEA-COMP:10001"/>
        <dbReference type="ChEBI" id="CHEBI:15378"/>
        <dbReference type="ChEBI" id="CHEBI:16526"/>
        <dbReference type="ChEBI" id="CHEBI:17640"/>
        <dbReference type="ChEBI" id="CHEBI:33737"/>
        <dbReference type="ChEBI" id="CHEBI:33738"/>
        <dbReference type="ChEBI" id="CHEBI:57271"/>
        <dbReference type="ChEBI" id="CHEBI:57287"/>
        <dbReference type="EC" id="1.2.7.8"/>
    </reaction>
</comment>
<sequence>MERQLLSGNEAIALGAAHAGLKLAAAYPGTPSTEIMEAISRLPEIYSEWSSNEAVAVEVATGASYTGVRAMACMKHVGLNVAADAFMAAATTGVRGGLVIVSADDPGVHSSQNEQDSRNYARLGKVPCLEPSDSQEAYDFARAAFELSEEFDTPVLLRPTTRVCHSKSIIVPREPIAPQHNPEFHHEFAKWVMLPGSARARWIKVIERLEKLSHFGETSELNKVVRGTTDLGIIANGISYQYARDVFPDASFLKLGMSYPLPKNLVRDFSRQVKRLLVIEELDSFIETELKALGIAADGKEFFPRTGEFSPDVIRDSASKAGIPIERLCRNSPIEGLAKRPPLLCPGCPHSGVFFTLSSMGHRSTLPGKEPRPPKLTICGDIGCYTLGAYPPLGVIDTCGCMGAGISQAAGMAQAGAIEKPLAVIGDSTFMHSGINSLINAVYNQARICVIILDNGTTAMTGHQGHPGSGVSVTGQPGNRIVIEDLVRGAGVKSVVVANAFDLKTIRSELRRAISSDQLEVLIIRGECPTLTRKKAQPLRLSIEKCDDCGACLLIGCSAIVKNENGPITIDPAVCLGDNCTLCKQICPRGTITATAEVSE</sequence>
<dbReference type="EMBL" id="JQAN02000006">
    <property type="protein sequence ID" value="PPD58603.1"/>
    <property type="molecule type" value="Genomic_DNA"/>
</dbReference>
<dbReference type="InterPro" id="IPR011766">
    <property type="entry name" value="TPP_enzyme_TPP-bd"/>
</dbReference>
<feature type="binding site" evidence="15">
    <location>
        <position position="546"/>
    </location>
    <ligand>
        <name>[4Fe-4S] cluster</name>
        <dbReference type="ChEBI" id="CHEBI:49883"/>
        <label>1</label>
    </ligand>
</feature>
<dbReference type="CDD" id="cd07034">
    <property type="entry name" value="TPP_PYR_PFOR_IOR-alpha_like"/>
    <property type="match status" value="1"/>
</dbReference>
<accession>A0A2P5P8H3</accession>
<keyword evidence="8 14" id="KW-0249">Electron transport</keyword>
<dbReference type="EC" id="1.2.7.8" evidence="3 14"/>
<evidence type="ECO:0000256" key="4">
    <source>
        <dbReference type="ARBA" id="ARBA00017710"/>
    </source>
</evidence>
<evidence type="ECO:0000256" key="1">
    <source>
        <dbReference type="ARBA" id="ARBA00002995"/>
    </source>
</evidence>
<feature type="binding site" evidence="15">
    <location>
        <position position="580"/>
    </location>
    <ligand>
        <name>[4Fe-4S] cluster</name>
        <dbReference type="ChEBI" id="CHEBI:49883"/>
        <label>2</label>
    </ligand>
</feature>
<feature type="binding site" evidence="15">
    <location>
        <position position="549"/>
    </location>
    <ligand>
        <name>[4Fe-4S] cluster</name>
        <dbReference type="ChEBI" id="CHEBI:49883"/>
        <label>1</label>
    </ligand>
</feature>
<dbReference type="PIRSF" id="PIRSF006439">
    <property type="entry name" value="Indolepyruvate_ferr_oxidored"/>
    <property type="match status" value="1"/>
</dbReference>
<dbReference type="SUPFAM" id="SSF52922">
    <property type="entry name" value="TK C-terminal domain-like"/>
    <property type="match status" value="1"/>
</dbReference>
<dbReference type="FunFam" id="3.40.50.970:FF:000039">
    <property type="entry name" value="Indolepyruvate oxidoreductase subunit IorA"/>
    <property type="match status" value="1"/>
</dbReference>
<keyword evidence="7 14" id="KW-0479">Metal-binding</keyword>
<keyword evidence="10 14" id="KW-0408">Iron</keyword>
<feature type="binding site" evidence="15">
    <location>
        <position position="552"/>
    </location>
    <ligand>
        <name>[4Fe-4S] cluster</name>
        <dbReference type="ChEBI" id="CHEBI:49883"/>
        <label>1</label>
    </ligand>
</feature>
<dbReference type="RefSeq" id="WP_102330086.1">
    <property type="nucleotide sequence ID" value="NZ_CP058566.2"/>
</dbReference>
<evidence type="ECO:0000256" key="13">
    <source>
        <dbReference type="ARBA" id="ARBA00048332"/>
    </source>
</evidence>
<dbReference type="Pfam" id="PF02775">
    <property type="entry name" value="TPP_enzyme_C"/>
    <property type="match status" value="1"/>
</dbReference>
<dbReference type="PANTHER" id="PTHR43710:SF5">
    <property type="entry name" value="INDOLEPYRUVATE FERREDOXIN OXIDOREDUCTASE ALPHA SUBUNIT"/>
    <property type="match status" value="1"/>
</dbReference>
<dbReference type="PANTHER" id="PTHR43710">
    <property type="entry name" value="2-HYDROXYACYL-COA LYASE"/>
    <property type="match status" value="1"/>
</dbReference>
<dbReference type="GO" id="GO:0046872">
    <property type="term" value="F:metal ion binding"/>
    <property type="evidence" value="ECO:0007669"/>
    <property type="project" value="UniProtKB-UniRule"/>
</dbReference>
<dbReference type="InterPro" id="IPR017896">
    <property type="entry name" value="4Fe4S_Fe-S-bd"/>
</dbReference>
<keyword evidence="5 14" id="KW-0813">Transport</keyword>
<dbReference type="InterPro" id="IPR002880">
    <property type="entry name" value="Pyrv_Fd/Flavodoxin_OxRdtase_N"/>
</dbReference>
<comment type="cofactor">
    <cofactor evidence="14 15">
        <name>[4Fe-4S] cluster</name>
        <dbReference type="ChEBI" id="CHEBI:49883"/>
    </cofactor>
    <text evidence="14 15">Binds 2 [4Fe-4S] clusters. In this family the first cluster has a non-standard and varying [4Fe-4S] binding motif CX(2)CX(2)CX(4-5)CP.</text>
</comment>
<dbReference type="Gene3D" id="3.40.50.970">
    <property type="match status" value="2"/>
</dbReference>
<dbReference type="CDD" id="cd02008">
    <property type="entry name" value="TPP_IOR_alpha"/>
    <property type="match status" value="1"/>
</dbReference>
<evidence type="ECO:0000256" key="10">
    <source>
        <dbReference type="ARBA" id="ARBA00023004"/>
    </source>
</evidence>
<feature type="binding site" evidence="15">
    <location>
        <position position="575"/>
    </location>
    <ligand>
        <name>[4Fe-4S] cluster</name>
        <dbReference type="ChEBI" id="CHEBI:49883"/>
        <label>2</label>
    </ligand>
</feature>
<feature type="binding site" evidence="15">
    <location>
        <position position="583"/>
    </location>
    <ligand>
        <name>[4Fe-4S] cluster</name>
        <dbReference type="ChEBI" id="CHEBI:49883"/>
        <label>2</label>
    </ligand>
</feature>
<dbReference type="GO" id="GO:0030976">
    <property type="term" value="F:thiamine pyrophosphate binding"/>
    <property type="evidence" value="ECO:0007669"/>
    <property type="project" value="InterPro"/>
</dbReference>
<organism evidence="17 18">
    <name type="scientific">Dehalogenimonas etheniformans</name>
    <dbReference type="NCBI Taxonomy" id="1536648"/>
    <lineage>
        <taxon>Bacteria</taxon>
        <taxon>Bacillati</taxon>
        <taxon>Chloroflexota</taxon>
        <taxon>Dehalococcoidia</taxon>
        <taxon>Dehalococcoidales</taxon>
        <taxon>Dehalococcoidaceae</taxon>
        <taxon>Dehalogenimonas</taxon>
    </lineage>
</organism>
<evidence type="ECO:0000313" key="18">
    <source>
        <dbReference type="Proteomes" id="UP000235653"/>
    </source>
</evidence>
<dbReference type="InterPro" id="IPR045025">
    <property type="entry name" value="HACL1-like"/>
</dbReference>
<keyword evidence="18" id="KW-1185">Reference proteome</keyword>
<feature type="binding site" evidence="15">
    <location>
        <position position="557"/>
    </location>
    <ligand>
        <name>[4Fe-4S] cluster</name>
        <dbReference type="ChEBI" id="CHEBI:49883"/>
        <label>2</label>
    </ligand>
</feature>
<keyword evidence="11 14" id="KW-0411">Iron-sulfur</keyword>
<evidence type="ECO:0000313" key="17">
    <source>
        <dbReference type="EMBL" id="PPD58603.1"/>
    </source>
</evidence>
<feature type="binding site" evidence="15">
    <location>
        <position position="587"/>
    </location>
    <ligand>
        <name>[4Fe-4S] cluster</name>
        <dbReference type="ChEBI" id="CHEBI:49883"/>
        <label>1</label>
    </ligand>
</feature>
<keyword evidence="6 14" id="KW-0004">4Fe-4S</keyword>
<evidence type="ECO:0000256" key="9">
    <source>
        <dbReference type="ARBA" id="ARBA00023002"/>
    </source>
</evidence>
<name>A0A2P5P8H3_9CHLR</name>
<dbReference type="SUPFAM" id="SSF54862">
    <property type="entry name" value="4Fe-4S ferredoxins"/>
    <property type="match status" value="1"/>
</dbReference>
<dbReference type="GO" id="GO:0051539">
    <property type="term" value="F:4 iron, 4 sulfur cluster binding"/>
    <property type="evidence" value="ECO:0007669"/>
    <property type="project" value="UniProtKB-UniRule"/>
</dbReference>
<comment type="function">
    <text evidence="1 14">Catalyzes the ferredoxin-dependent oxidative decarboxylation of arylpyruvates.</text>
</comment>
<comment type="subunit">
    <text evidence="2">Heterodimer of the IorA and IorB subunits.</text>
</comment>
<dbReference type="OrthoDB" id="9804603at2"/>
<dbReference type="PROSITE" id="PS51379">
    <property type="entry name" value="4FE4S_FER_2"/>
    <property type="match status" value="1"/>
</dbReference>
<evidence type="ECO:0000256" key="2">
    <source>
        <dbReference type="ARBA" id="ARBA00011238"/>
    </source>
</evidence>
<dbReference type="Pfam" id="PF01855">
    <property type="entry name" value="POR_N"/>
    <property type="match status" value="1"/>
</dbReference>
<dbReference type="InterPro" id="IPR029061">
    <property type="entry name" value="THDP-binding"/>
</dbReference>
<dbReference type="InterPro" id="IPR009014">
    <property type="entry name" value="Transketo_C/PFOR_II"/>
</dbReference>
<gene>
    <name evidence="17" type="primary">iorA</name>
    <name evidence="17" type="ORF">JP09_001610</name>
</gene>
<evidence type="ECO:0000256" key="8">
    <source>
        <dbReference type="ARBA" id="ARBA00022982"/>
    </source>
</evidence>
<evidence type="ECO:0000259" key="16">
    <source>
        <dbReference type="PROSITE" id="PS51379"/>
    </source>
</evidence>
<protein>
    <recommendedName>
        <fullName evidence="4 14">Indolepyruvate oxidoreductase subunit IorA</fullName>
        <shortName evidence="14">IOR</shortName>
        <ecNumber evidence="3 14">1.2.7.8</ecNumber>
    </recommendedName>
    <alternativeName>
        <fullName evidence="12 14">Indolepyruvate ferredoxin oxidoreductase subunit alpha</fullName>
    </alternativeName>
</protein>
<dbReference type="NCBIfam" id="TIGR03336">
    <property type="entry name" value="IOR_alpha"/>
    <property type="match status" value="1"/>
</dbReference>
<comment type="caution">
    <text evidence="17">The sequence shown here is derived from an EMBL/GenBank/DDBJ whole genome shotgun (WGS) entry which is preliminary data.</text>
</comment>
<evidence type="ECO:0000256" key="15">
    <source>
        <dbReference type="PIRSR" id="PIRSR006439-50"/>
    </source>
</evidence>
<evidence type="ECO:0000256" key="6">
    <source>
        <dbReference type="ARBA" id="ARBA00022485"/>
    </source>
</evidence>
<dbReference type="GO" id="GO:0043805">
    <property type="term" value="F:indolepyruvate ferredoxin oxidoreductase activity"/>
    <property type="evidence" value="ECO:0007669"/>
    <property type="project" value="UniProtKB-UniRule"/>
</dbReference>
<evidence type="ECO:0000256" key="7">
    <source>
        <dbReference type="ARBA" id="ARBA00022723"/>
    </source>
</evidence>
<evidence type="ECO:0000256" key="5">
    <source>
        <dbReference type="ARBA" id="ARBA00022448"/>
    </source>
</evidence>
<dbReference type="AlphaFoldDB" id="A0A2P5P8H3"/>
<evidence type="ECO:0000256" key="14">
    <source>
        <dbReference type="PIRNR" id="PIRNR006439"/>
    </source>
</evidence>
<evidence type="ECO:0000256" key="12">
    <source>
        <dbReference type="ARBA" id="ARBA00030514"/>
    </source>
</evidence>
<feature type="domain" description="4Fe-4S ferredoxin-type" evidence="16">
    <location>
        <begin position="566"/>
        <end position="597"/>
    </location>
</feature>
<dbReference type="Proteomes" id="UP000235653">
    <property type="component" value="Unassembled WGS sequence"/>
</dbReference>